<name>A0A1W2TQL9_ROSNE</name>
<gene>
    <name evidence="1" type="ORF">SAMD00023353_5200930</name>
</gene>
<evidence type="ECO:0000313" key="1">
    <source>
        <dbReference type="EMBL" id="GAP90754.1"/>
    </source>
</evidence>
<organism evidence="1">
    <name type="scientific">Rosellinia necatrix</name>
    <name type="common">White root-rot fungus</name>
    <dbReference type="NCBI Taxonomy" id="77044"/>
    <lineage>
        <taxon>Eukaryota</taxon>
        <taxon>Fungi</taxon>
        <taxon>Dikarya</taxon>
        <taxon>Ascomycota</taxon>
        <taxon>Pezizomycotina</taxon>
        <taxon>Sordariomycetes</taxon>
        <taxon>Xylariomycetidae</taxon>
        <taxon>Xylariales</taxon>
        <taxon>Xylariaceae</taxon>
        <taxon>Rosellinia</taxon>
    </lineage>
</organism>
<dbReference type="OMA" id="ASNWVEF"/>
<protein>
    <submittedName>
        <fullName evidence="1">Putative kinesin light</fullName>
    </submittedName>
</protein>
<dbReference type="OrthoDB" id="4713360at2759"/>
<keyword evidence="2" id="KW-1185">Reference proteome</keyword>
<accession>A0A1W2TQL9</accession>
<reference evidence="1" key="1">
    <citation type="submission" date="2016-03" db="EMBL/GenBank/DDBJ databases">
        <title>Draft genome sequence of Rosellinia necatrix.</title>
        <authorList>
            <person name="Kanematsu S."/>
        </authorList>
    </citation>
    <scope>NUCLEOTIDE SEQUENCE [LARGE SCALE GENOMIC DNA]</scope>
    <source>
        <strain evidence="1">W97</strain>
    </source>
</reference>
<dbReference type="AlphaFoldDB" id="A0A1W2TQL9"/>
<dbReference type="Proteomes" id="UP000054516">
    <property type="component" value="Unassembled WGS sequence"/>
</dbReference>
<proteinExistence type="predicted"/>
<sequence length="445" mass="49571">MATGKGDVESFIRFEEGNLSPESPRISVKLSAPSHLSLTLPYQIRFTLRRAQSDTRDQTCILRWSPTIDAFSPSGLVLLRHLANEGGYEIISVDHYTGLVPLPEKDAIVVNGHNQSLWELALGGHVSFVANLPERYYRVLRADETYTLLYPGIEDTMWEWGRMKDNLGARIKREVSFTPGQRLVIPGGDRVTFTAESEAQPWPDRARVEASDGFSIANSQEQQWRLNQIKRGIPSPISVSERVPGTPALTVTIVCAVTVQQQGTFEVVMKVKYDGVVGHANASHAPAIIFHTQAFVNPRDPRHGFRAYRSRDKGRNWESCELDDGSLGASLFVDGPDIVVSVAQEDMNRHFASLLPGEEWSTKLLLQGSDWSCLPDDSVPGDVFRYSFAGTALEWWDWGTKDDHKDTFVSLPPWLHGHVTKPQDNGGRGTLMVPGSDVVEFVMTE</sequence>
<dbReference type="EMBL" id="DF977497">
    <property type="protein sequence ID" value="GAP90754.1"/>
    <property type="molecule type" value="Genomic_DNA"/>
</dbReference>
<evidence type="ECO:0000313" key="2">
    <source>
        <dbReference type="Proteomes" id="UP000054516"/>
    </source>
</evidence>